<dbReference type="CDD" id="cd00093">
    <property type="entry name" value="HTH_XRE"/>
    <property type="match status" value="1"/>
</dbReference>
<sequence length="98" mass="10816">MRNLTAEQLLAARTLLKWSRVRLGAKCNLSEATISEFENGLRTPHPRKVAAMLLAFEGSGIVFSAEGSPSLARPEAQTGGRHTGNRSWRRRQTNRAAE</sequence>
<gene>
    <name evidence="3" type="ORF">RFM23_00055</name>
</gene>
<feature type="region of interest" description="Disordered" evidence="1">
    <location>
        <begin position="67"/>
        <end position="98"/>
    </location>
</feature>
<evidence type="ECO:0000313" key="4">
    <source>
        <dbReference type="Proteomes" id="UP001276564"/>
    </source>
</evidence>
<dbReference type="Proteomes" id="UP001276564">
    <property type="component" value="Unassembled WGS sequence"/>
</dbReference>
<evidence type="ECO:0000256" key="1">
    <source>
        <dbReference type="SAM" id="MobiDB-lite"/>
    </source>
</evidence>
<organism evidence="3 4">
    <name type="scientific">Mesorhizobium abyssinicae</name>
    <dbReference type="NCBI Taxonomy" id="1209958"/>
    <lineage>
        <taxon>Bacteria</taxon>
        <taxon>Pseudomonadati</taxon>
        <taxon>Pseudomonadota</taxon>
        <taxon>Alphaproteobacteria</taxon>
        <taxon>Hyphomicrobiales</taxon>
        <taxon>Phyllobacteriaceae</taxon>
        <taxon>Mesorhizobium</taxon>
    </lineage>
</organism>
<accession>A0ABU5AFE8</accession>
<dbReference type="RefSeq" id="WP_320319371.1">
    <property type="nucleotide sequence ID" value="NZ_JAVIIP010000001.1"/>
</dbReference>
<feature type="compositionally biased region" description="Basic residues" evidence="1">
    <location>
        <begin position="83"/>
        <end position="98"/>
    </location>
</feature>
<evidence type="ECO:0000313" key="3">
    <source>
        <dbReference type="EMBL" id="MDX8536010.1"/>
    </source>
</evidence>
<dbReference type="SMART" id="SM00530">
    <property type="entry name" value="HTH_XRE"/>
    <property type="match status" value="1"/>
</dbReference>
<protein>
    <submittedName>
        <fullName evidence="3">Helix-turn-helix transcriptional regulator</fullName>
    </submittedName>
</protein>
<dbReference type="InterPro" id="IPR001387">
    <property type="entry name" value="Cro/C1-type_HTH"/>
</dbReference>
<dbReference type="Pfam" id="PF01381">
    <property type="entry name" value="HTH_3"/>
    <property type="match status" value="1"/>
</dbReference>
<reference evidence="3 4" key="1">
    <citation type="submission" date="2023-08" db="EMBL/GenBank/DDBJ databases">
        <title>Implementing the SeqCode for naming new Mesorhizobium species isolated from Vachellia karroo root nodules.</title>
        <authorList>
            <person name="Van Lill M."/>
        </authorList>
    </citation>
    <scope>NUCLEOTIDE SEQUENCE [LARGE SCALE GENOMIC DNA]</scope>
    <source>
        <strain evidence="3 4">VK4B</strain>
    </source>
</reference>
<dbReference type="InterPro" id="IPR010982">
    <property type="entry name" value="Lambda_DNA-bd_dom_sf"/>
</dbReference>
<dbReference type="Gene3D" id="1.10.260.40">
    <property type="entry name" value="lambda repressor-like DNA-binding domains"/>
    <property type="match status" value="1"/>
</dbReference>
<dbReference type="PROSITE" id="PS50943">
    <property type="entry name" value="HTH_CROC1"/>
    <property type="match status" value="1"/>
</dbReference>
<feature type="domain" description="HTH cro/C1-type" evidence="2">
    <location>
        <begin position="9"/>
        <end position="63"/>
    </location>
</feature>
<keyword evidence="4" id="KW-1185">Reference proteome</keyword>
<comment type="caution">
    <text evidence="3">The sequence shown here is derived from an EMBL/GenBank/DDBJ whole genome shotgun (WGS) entry which is preliminary data.</text>
</comment>
<name>A0ABU5AFE8_9HYPH</name>
<dbReference type="EMBL" id="JAVIIP010000001">
    <property type="protein sequence ID" value="MDX8536010.1"/>
    <property type="molecule type" value="Genomic_DNA"/>
</dbReference>
<proteinExistence type="predicted"/>
<dbReference type="SUPFAM" id="SSF47413">
    <property type="entry name" value="lambda repressor-like DNA-binding domains"/>
    <property type="match status" value="1"/>
</dbReference>
<evidence type="ECO:0000259" key="2">
    <source>
        <dbReference type="PROSITE" id="PS50943"/>
    </source>
</evidence>